<reference evidence="6" key="2">
    <citation type="submission" date="2007-04" db="EMBL/GenBank/DDBJ databases">
        <title>The genome of the human body louse.</title>
        <authorList>
            <consortium name="The Human Body Louse Genome Consortium"/>
            <person name="Kirkness E."/>
            <person name="Walenz B."/>
            <person name="Hass B."/>
            <person name="Bruggner R."/>
            <person name="Strausberg R."/>
        </authorList>
    </citation>
    <scope>NUCLEOTIDE SEQUENCE</scope>
    <source>
        <strain evidence="6">USDA</strain>
    </source>
</reference>
<proteinExistence type="predicted"/>
<evidence type="ECO:0000256" key="4">
    <source>
        <dbReference type="SAM" id="Phobius"/>
    </source>
</evidence>
<evidence type="ECO:0000313" key="6">
    <source>
        <dbReference type="EMBL" id="EEB16255.1"/>
    </source>
</evidence>
<dbReference type="PANTHER" id="PTHR24366:SF170">
    <property type="entry name" value="RE50361P"/>
    <property type="match status" value="1"/>
</dbReference>
<dbReference type="EnsemblMetazoa" id="PHUM414350-RA">
    <property type="protein sequence ID" value="PHUM414350-PA"/>
    <property type="gene ID" value="PHUM414350"/>
</dbReference>
<keyword evidence="4" id="KW-1133">Transmembrane helix</keyword>
<gene>
    <name evidence="7" type="primary">8234316</name>
    <name evidence="6" type="ORF">Phum_PHUM414350</name>
</gene>
<reference evidence="6" key="1">
    <citation type="submission" date="2007-04" db="EMBL/GenBank/DDBJ databases">
        <title>Annotation of Pediculus humanus corporis strain USDA.</title>
        <authorList>
            <person name="Kirkness E."/>
            <person name="Hannick L."/>
            <person name="Hass B."/>
            <person name="Bruggner R."/>
            <person name="Lawson D."/>
            <person name="Bidwell S."/>
            <person name="Joardar V."/>
            <person name="Caler E."/>
            <person name="Walenz B."/>
            <person name="Inman J."/>
            <person name="Schobel S."/>
            <person name="Galinsky K."/>
            <person name="Amedeo P."/>
            <person name="Strausberg R."/>
        </authorList>
    </citation>
    <scope>NUCLEOTIDE SEQUENCE</scope>
    <source>
        <strain evidence="6">USDA</strain>
    </source>
</reference>
<dbReference type="FunFam" id="3.80.10.10:FF:001360">
    <property type="entry name" value="Uncharacterized protein"/>
    <property type="match status" value="1"/>
</dbReference>
<dbReference type="GeneID" id="8234316"/>
<dbReference type="Proteomes" id="UP000009046">
    <property type="component" value="Unassembled WGS sequence"/>
</dbReference>
<dbReference type="InterPro" id="IPR003591">
    <property type="entry name" value="Leu-rich_rpt_typical-subtyp"/>
</dbReference>
<evidence type="ECO:0000256" key="3">
    <source>
        <dbReference type="ARBA" id="ARBA00022737"/>
    </source>
</evidence>
<dbReference type="OMA" id="ILHELHY"/>
<keyword evidence="2" id="KW-0732">Signal</keyword>
<evidence type="ECO:0000313" key="8">
    <source>
        <dbReference type="Proteomes" id="UP000009046"/>
    </source>
</evidence>
<dbReference type="PROSITE" id="PS51450">
    <property type="entry name" value="LRR"/>
    <property type="match status" value="3"/>
</dbReference>
<dbReference type="InterPro" id="IPR000483">
    <property type="entry name" value="Cys-rich_flank_reg_C"/>
</dbReference>
<keyword evidence="3" id="KW-0677">Repeat</keyword>
<dbReference type="PRINTS" id="PR00019">
    <property type="entry name" value="LEURICHRPT"/>
</dbReference>
<dbReference type="SMART" id="SM00082">
    <property type="entry name" value="LRRCT"/>
    <property type="match status" value="1"/>
</dbReference>
<keyword evidence="4 6" id="KW-0812">Transmembrane</keyword>
<dbReference type="AlphaFoldDB" id="E0VS99"/>
<evidence type="ECO:0000256" key="2">
    <source>
        <dbReference type="ARBA" id="ARBA00022729"/>
    </source>
</evidence>
<dbReference type="SMART" id="SM00365">
    <property type="entry name" value="LRR_SD22"/>
    <property type="match status" value="7"/>
</dbReference>
<dbReference type="EMBL" id="AAZO01005090">
    <property type="status" value="NOT_ANNOTATED_CDS"/>
    <property type="molecule type" value="Genomic_DNA"/>
</dbReference>
<dbReference type="STRING" id="121224.E0VS99"/>
<dbReference type="Gene3D" id="3.80.10.10">
    <property type="entry name" value="Ribonuclease Inhibitor"/>
    <property type="match status" value="2"/>
</dbReference>
<sequence>MQKSLLYESDIVQVLLRLVLMGGLINSVSEGSQWKCPEFNDTKISCLCDFPQTLRCCTDLILLKQIRNKLLTLTNPDESVSLLDCTLRNVTHLSEPILQGVPLHGLVLTSGELKNVSKRAFSQLSGSVQALGLPNNKLETVPGEALKVLKQLERLDLSYNKLSDINFQSFVNLINLKYLDLSNNRIVNISFDAFSQMKNLTVIKLNKNRLMISTISALTKINKLEELDLSTNELSGPLESETLPNMPALKTLSLANNQFSSINQGAIKGVPNLVSLSLSHNQIDVLEDHAFKELSSLRSLYLGSNRIVAISSSSLAHLNQLAELDLSHNFLRAMTPDIISPLNNLRVLRLDDNDISMVEPDTFRQNTSLEHLTLSDNPLNCDCNLVDFSIWLNNVSKLSVADKNTAICMTPLHLENALVVEIPTKELRCEEDDYDLLMQEGPSAAHVSESKIILRAFNFNGFNITLLWSIDTKAKSFSCDALFVYEEMSSHEILLMSTPLKCNSSQMADPTTLIVRLNLGSMQPFHRYRFCIVLLEDNKFTDEMQLVLGCSEIIPLIATNHSIPQSSNPSLPVKISSLRANISQDKLFVSVEIWNPKKIIDNKCQVTLTVFSMGSLVAQHSLNCTNPKISMSGLSSGNYHVCASLDHVSPPERLQCVTVKNQIKSETTTTTTTLWITLCLILMSTLGFIVFYFVYRKIIRKSRIKTAHQCFLGSNDFDDHQKQHSKYIKLQTSINI</sequence>
<keyword evidence="1" id="KW-0433">Leucine-rich repeat</keyword>
<dbReference type="eggNOG" id="KOG0619">
    <property type="taxonomic scope" value="Eukaryota"/>
</dbReference>
<dbReference type="EMBL" id="DS235748">
    <property type="protein sequence ID" value="EEB16255.1"/>
    <property type="molecule type" value="Genomic_DNA"/>
</dbReference>
<keyword evidence="8" id="KW-1185">Reference proteome</keyword>
<protein>
    <submittedName>
        <fullName evidence="6 7">Leucine-rich transmembrane protein, putative</fullName>
    </submittedName>
</protein>
<dbReference type="RefSeq" id="XP_002428993.1">
    <property type="nucleotide sequence ID" value="XM_002428948.1"/>
</dbReference>
<reference evidence="7" key="3">
    <citation type="submission" date="2020-05" db="UniProtKB">
        <authorList>
            <consortium name="EnsemblMetazoa"/>
        </authorList>
    </citation>
    <scope>IDENTIFICATION</scope>
    <source>
        <strain evidence="7">USDA</strain>
    </source>
</reference>
<dbReference type="FunCoup" id="E0VS99">
    <property type="interactions" value="7"/>
</dbReference>
<evidence type="ECO:0000313" key="7">
    <source>
        <dbReference type="EnsemblMetazoa" id="PHUM414350-PA"/>
    </source>
</evidence>
<organism>
    <name type="scientific">Pediculus humanus subsp. corporis</name>
    <name type="common">Body louse</name>
    <dbReference type="NCBI Taxonomy" id="121224"/>
    <lineage>
        <taxon>Eukaryota</taxon>
        <taxon>Metazoa</taxon>
        <taxon>Ecdysozoa</taxon>
        <taxon>Arthropoda</taxon>
        <taxon>Hexapoda</taxon>
        <taxon>Insecta</taxon>
        <taxon>Pterygota</taxon>
        <taxon>Neoptera</taxon>
        <taxon>Paraneoptera</taxon>
        <taxon>Psocodea</taxon>
        <taxon>Troctomorpha</taxon>
        <taxon>Phthiraptera</taxon>
        <taxon>Anoplura</taxon>
        <taxon>Pediculidae</taxon>
        <taxon>Pediculus</taxon>
    </lineage>
</organism>
<feature type="domain" description="LRRCT" evidence="5">
    <location>
        <begin position="377"/>
        <end position="430"/>
    </location>
</feature>
<dbReference type="SMART" id="SM00369">
    <property type="entry name" value="LRR_TYP"/>
    <property type="match status" value="8"/>
</dbReference>
<dbReference type="GO" id="GO:0071944">
    <property type="term" value="C:cell periphery"/>
    <property type="evidence" value="ECO:0007669"/>
    <property type="project" value="UniProtKB-ARBA"/>
</dbReference>
<dbReference type="Pfam" id="PF13855">
    <property type="entry name" value="LRR_8"/>
    <property type="match status" value="2"/>
</dbReference>
<dbReference type="InterPro" id="IPR032675">
    <property type="entry name" value="LRR_dom_sf"/>
</dbReference>
<keyword evidence="4" id="KW-0472">Membrane</keyword>
<name>E0VS99_PEDHC</name>
<dbReference type="VEuPathDB" id="VectorBase:PHUM414350"/>
<dbReference type="InterPro" id="IPR001611">
    <property type="entry name" value="Leu-rich_rpt"/>
</dbReference>
<evidence type="ECO:0000256" key="1">
    <source>
        <dbReference type="ARBA" id="ARBA00022614"/>
    </source>
</evidence>
<dbReference type="KEGG" id="phu:Phum_PHUM414350"/>
<feature type="transmembrane region" description="Helical" evidence="4">
    <location>
        <begin position="674"/>
        <end position="695"/>
    </location>
</feature>
<accession>E0VS99</accession>
<dbReference type="HOGENOM" id="CLU_018837_0_0_1"/>
<dbReference type="CTD" id="8234316"/>
<dbReference type="InParanoid" id="E0VS99"/>
<dbReference type="PANTHER" id="PTHR24366">
    <property type="entry name" value="IG(IMMUNOGLOBULIN) AND LRR(LEUCINE RICH REPEAT) DOMAINS"/>
    <property type="match status" value="1"/>
</dbReference>
<evidence type="ECO:0000259" key="5">
    <source>
        <dbReference type="SMART" id="SM00082"/>
    </source>
</evidence>
<dbReference type="SUPFAM" id="SSF52058">
    <property type="entry name" value="L domain-like"/>
    <property type="match status" value="1"/>
</dbReference>
<dbReference type="OrthoDB" id="2151624at2759"/>